<name>A0A6A5ZC58_9PLEO</name>
<reference evidence="1" key="1">
    <citation type="journal article" date="2020" name="Stud. Mycol.">
        <title>101 Dothideomycetes genomes: a test case for predicting lifestyles and emergence of pathogens.</title>
        <authorList>
            <person name="Haridas S."/>
            <person name="Albert R."/>
            <person name="Binder M."/>
            <person name="Bloem J."/>
            <person name="Labutti K."/>
            <person name="Salamov A."/>
            <person name="Andreopoulos B."/>
            <person name="Baker S."/>
            <person name="Barry K."/>
            <person name="Bills G."/>
            <person name="Bluhm B."/>
            <person name="Cannon C."/>
            <person name="Castanera R."/>
            <person name="Culley D."/>
            <person name="Daum C."/>
            <person name="Ezra D."/>
            <person name="Gonzalez J."/>
            <person name="Henrissat B."/>
            <person name="Kuo A."/>
            <person name="Liang C."/>
            <person name="Lipzen A."/>
            <person name="Lutzoni F."/>
            <person name="Magnuson J."/>
            <person name="Mondo S."/>
            <person name="Nolan M."/>
            <person name="Ohm R."/>
            <person name="Pangilinan J."/>
            <person name="Park H.-J."/>
            <person name="Ramirez L."/>
            <person name="Alfaro M."/>
            <person name="Sun H."/>
            <person name="Tritt A."/>
            <person name="Yoshinaga Y."/>
            <person name="Zwiers L.-H."/>
            <person name="Turgeon B."/>
            <person name="Goodwin S."/>
            <person name="Spatafora J."/>
            <person name="Crous P."/>
            <person name="Grigoriev I."/>
        </authorList>
    </citation>
    <scope>NUCLEOTIDE SEQUENCE</scope>
    <source>
        <strain evidence="1">CBS 627.86</strain>
    </source>
</reference>
<proteinExistence type="predicted"/>
<dbReference type="Proteomes" id="UP000799770">
    <property type="component" value="Unassembled WGS sequence"/>
</dbReference>
<dbReference type="OrthoDB" id="3785702at2759"/>
<dbReference type="EMBL" id="ML977320">
    <property type="protein sequence ID" value="KAF2116825.1"/>
    <property type="molecule type" value="Genomic_DNA"/>
</dbReference>
<feature type="non-terminal residue" evidence="1">
    <location>
        <position position="1"/>
    </location>
</feature>
<organism evidence="1 2">
    <name type="scientific">Lophiotrema nucula</name>
    <dbReference type="NCBI Taxonomy" id="690887"/>
    <lineage>
        <taxon>Eukaryota</taxon>
        <taxon>Fungi</taxon>
        <taxon>Dikarya</taxon>
        <taxon>Ascomycota</taxon>
        <taxon>Pezizomycotina</taxon>
        <taxon>Dothideomycetes</taxon>
        <taxon>Pleosporomycetidae</taxon>
        <taxon>Pleosporales</taxon>
        <taxon>Lophiotremataceae</taxon>
        <taxon>Lophiotrema</taxon>
    </lineage>
</organism>
<feature type="non-terminal residue" evidence="1">
    <location>
        <position position="589"/>
    </location>
</feature>
<keyword evidence="2" id="KW-1185">Reference proteome</keyword>
<gene>
    <name evidence="1" type="ORF">BDV96DRAFT_462477</name>
</gene>
<dbReference type="AlphaFoldDB" id="A0A6A5ZC58"/>
<sequence length="589" mass="67713">SSRPTLRSTTSASIITIDTSSDLAGVDSRRRRSLFDLLRTSRALSNTGPAANARSVVYAADFGQPPEHPEKRFIDSVGIVIPGVCDRIQCLRSSAHFIISWRLCEPIEYTTSLADHGVTYSDYSRLVAALANFLDGIPREIRRRNSDGGSSSNVRGPLRWFAKSDASGSSLQIDEMQAMPDKKRKSISVIESPEQFRKTAEQASILNRLLSDITWNLRHRGVPVMVCIESFSLFSPSRISEAQMQVLHVPLESRRATDGALDYWSKHRSPDGMFIDDFKHSEGEGHNPEGQCVLRSAKRLSHNRRSVSSPSPTAAAAHKFIYPHQMSQQRDRSVPWPLWPNAIPMRKRGLIEDYADRYGMDPYFRAWVRANVNSRTRSTSYAKYLIERENNPFINKRLSYVHAPPRTTLLWGLLSEGYDNWKTKQPSIANRENYEHNRKLEARRTVELGFRLRLARFAFRHPLHLQHTPEMEKLGLTQELYTSILEELDKIRDNHSPKFDRCECPFQSLLRKFRRRGPEAAIPEVKEYIKRLNSYQRGVVWTLEEIPGVYERGVGQRSKEWEISIWNGEDPLELLLQLEKWGIIEKRLT</sequence>
<evidence type="ECO:0000313" key="2">
    <source>
        <dbReference type="Proteomes" id="UP000799770"/>
    </source>
</evidence>
<evidence type="ECO:0000313" key="1">
    <source>
        <dbReference type="EMBL" id="KAF2116825.1"/>
    </source>
</evidence>
<accession>A0A6A5ZC58</accession>
<protein>
    <submittedName>
        <fullName evidence="1">Uncharacterized protein</fullName>
    </submittedName>
</protein>